<dbReference type="InterPro" id="IPR036097">
    <property type="entry name" value="HisK_dim/P_sf"/>
</dbReference>
<evidence type="ECO:0000256" key="12">
    <source>
        <dbReference type="SAM" id="SignalP"/>
    </source>
</evidence>
<dbReference type="InterPro" id="IPR050428">
    <property type="entry name" value="TCS_sensor_his_kinase"/>
</dbReference>
<evidence type="ECO:0000259" key="14">
    <source>
        <dbReference type="PROSITE" id="PS50885"/>
    </source>
</evidence>
<dbReference type="PANTHER" id="PTHR45436:SF5">
    <property type="entry name" value="SENSOR HISTIDINE KINASE TRCS"/>
    <property type="match status" value="1"/>
</dbReference>
<evidence type="ECO:0000256" key="8">
    <source>
        <dbReference type="ARBA" id="ARBA00022989"/>
    </source>
</evidence>
<feature type="transmembrane region" description="Helical" evidence="11">
    <location>
        <begin position="176"/>
        <end position="199"/>
    </location>
</feature>
<feature type="domain" description="Histidine kinase" evidence="13">
    <location>
        <begin position="266"/>
        <end position="487"/>
    </location>
</feature>
<dbReference type="InterPro" id="IPR036890">
    <property type="entry name" value="HATPase_C_sf"/>
</dbReference>
<evidence type="ECO:0000313" key="16">
    <source>
        <dbReference type="Proteomes" id="UP000249633"/>
    </source>
</evidence>
<comment type="subcellular location">
    <subcellularLocation>
        <location evidence="2">Membrane</location>
    </subcellularLocation>
</comment>
<evidence type="ECO:0000259" key="13">
    <source>
        <dbReference type="PROSITE" id="PS50109"/>
    </source>
</evidence>
<protein>
    <recommendedName>
        <fullName evidence="3">histidine kinase</fullName>
        <ecNumber evidence="3">2.7.13.3</ecNumber>
    </recommendedName>
</protein>
<dbReference type="Pfam" id="PF00512">
    <property type="entry name" value="HisKA"/>
    <property type="match status" value="1"/>
</dbReference>
<name>A0A2W5FG18_9BURK</name>
<reference evidence="15 16" key="1">
    <citation type="submission" date="2017-08" db="EMBL/GenBank/DDBJ databases">
        <title>Infants hospitalized years apart are colonized by the same room-sourced microbial strains.</title>
        <authorList>
            <person name="Brooks B."/>
            <person name="Olm M.R."/>
            <person name="Firek B.A."/>
            <person name="Baker R."/>
            <person name="Thomas B.C."/>
            <person name="Morowitz M.J."/>
            <person name="Banfield J.F."/>
        </authorList>
    </citation>
    <scope>NUCLEOTIDE SEQUENCE [LARGE SCALE GENOMIC DNA]</scope>
    <source>
        <strain evidence="15">S2_012_000_R2_81</strain>
    </source>
</reference>
<dbReference type="SUPFAM" id="SSF47384">
    <property type="entry name" value="Homodimeric domain of signal transducing histidine kinase"/>
    <property type="match status" value="1"/>
</dbReference>
<dbReference type="GO" id="GO:0005886">
    <property type="term" value="C:plasma membrane"/>
    <property type="evidence" value="ECO:0007669"/>
    <property type="project" value="TreeGrafter"/>
</dbReference>
<dbReference type="SMART" id="SM00387">
    <property type="entry name" value="HATPase_c"/>
    <property type="match status" value="1"/>
</dbReference>
<comment type="caution">
    <text evidence="15">The sequence shown here is derived from an EMBL/GenBank/DDBJ whole genome shotgun (WGS) entry which is preliminary data.</text>
</comment>
<dbReference type="EMBL" id="QFOD01000016">
    <property type="protein sequence ID" value="PZP29892.1"/>
    <property type="molecule type" value="Genomic_DNA"/>
</dbReference>
<dbReference type="InterPro" id="IPR004358">
    <property type="entry name" value="Sig_transdc_His_kin-like_C"/>
</dbReference>
<dbReference type="SMART" id="SM00304">
    <property type="entry name" value="HAMP"/>
    <property type="match status" value="1"/>
</dbReference>
<accession>A0A2W5FG18</accession>
<keyword evidence="12" id="KW-0732">Signal</keyword>
<evidence type="ECO:0000256" key="2">
    <source>
        <dbReference type="ARBA" id="ARBA00004370"/>
    </source>
</evidence>
<dbReference type="InterPro" id="IPR003660">
    <property type="entry name" value="HAMP_dom"/>
</dbReference>
<dbReference type="PANTHER" id="PTHR45436">
    <property type="entry name" value="SENSOR HISTIDINE KINASE YKOH"/>
    <property type="match status" value="1"/>
</dbReference>
<evidence type="ECO:0000256" key="5">
    <source>
        <dbReference type="ARBA" id="ARBA00022679"/>
    </source>
</evidence>
<dbReference type="Gene3D" id="1.10.287.130">
    <property type="match status" value="1"/>
</dbReference>
<evidence type="ECO:0000256" key="7">
    <source>
        <dbReference type="ARBA" id="ARBA00022777"/>
    </source>
</evidence>
<dbReference type="InterPro" id="IPR005467">
    <property type="entry name" value="His_kinase_dom"/>
</dbReference>
<dbReference type="SUPFAM" id="SSF55874">
    <property type="entry name" value="ATPase domain of HSP90 chaperone/DNA topoisomerase II/histidine kinase"/>
    <property type="match status" value="1"/>
</dbReference>
<keyword evidence="4" id="KW-0597">Phosphoprotein</keyword>
<evidence type="ECO:0000256" key="10">
    <source>
        <dbReference type="ARBA" id="ARBA00023136"/>
    </source>
</evidence>
<dbReference type="SMART" id="SM00388">
    <property type="entry name" value="HisKA"/>
    <property type="match status" value="1"/>
</dbReference>
<dbReference type="EC" id="2.7.13.3" evidence="3"/>
<keyword evidence="10 11" id="KW-0472">Membrane</keyword>
<evidence type="ECO:0000256" key="3">
    <source>
        <dbReference type="ARBA" id="ARBA00012438"/>
    </source>
</evidence>
<evidence type="ECO:0000256" key="11">
    <source>
        <dbReference type="SAM" id="Phobius"/>
    </source>
</evidence>
<dbReference type="Proteomes" id="UP000249633">
    <property type="component" value="Unassembled WGS sequence"/>
</dbReference>
<dbReference type="Pfam" id="PF02518">
    <property type="entry name" value="HATPase_c"/>
    <property type="match status" value="1"/>
</dbReference>
<evidence type="ECO:0000256" key="4">
    <source>
        <dbReference type="ARBA" id="ARBA00022553"/>
    </source>
</evidence>
<evidence type="ECO:0000256" key="1">
    <source>
        <dbReference type="ARBA" id="ARBA00000085"/>
    </source>
</evidence>
<feature type="chain" id="PRO_5016174155" description="histidine kinase" evidence="12">
    <location>
        <begin position="25"/>
        <end position="487"/>
    </location>
</feature>
<keyword evidence="7 15" id="KW-0418">Kinase</keyword>
<organism evidence="15 16">
    <name type="scientific">Roseateles depolymerans</name>
    <dbReference type="NCBI Taxonomy" id="76731"/>
    <lineage>
        <taxon>Bacteria</taxon>
        <taxon>Pseudomonadati</taxon>
        <taxon>Pseudomonadota</taxon>
        <taxon>Betaproteobacteria</taxon>
        <taxon>Burkholderiales</taxon>
        <taxon>Sphaerotilaceae</taxon>
        <taxon>Roseateles</taxon>
    </lineage>
</organism>
<comment type="catalytic activity">
    <reaction evidence="1">
        <text>ATP + protein L-histidine = ADP + protein N-phospho-L-histidine.</text>
        <dbReference type="EC" id="2.7.13.3"/>
    </reaction>
</comment>
<evidence type="ECO:0000256" key="9">
    <source>
        <dbReference type="ARBA" id="ARBA00023012"/>
    </source>
</evidence>
<dbReference type="Pfam" id="PF00672">
    <property type="entry name" value="HAMP"/>
    <property type="match status" value="1"/>
</dbReference>
<keyword evidence="5" id="KW-0808">Transferase</keyword>
<dbReference type="PRINTS" id="PR00344">
    <property type="entry name" value="BCTRLSENSOR"/>
</dbReference>
<dbReference type="Gene3D" id="6.10.340.10">
    <property type="match status" value="1"/>
</dbReference>
<dbReference type="CDD" id="cd00075">
    <property type="entry name" value="HATPase"/>
    <property type="match status" value="1"/>
</dbReference>
<dbReference type="PROSITE" id="PS50885">
    <property type="entry name" value="HAMP"/>
    <property type="match status" value="1"/>
</dbReference>
<keyword evidence="8 11" id="KW-1133">Transmembrane helix</keyword>
<keyword evidence="9" id="KW-0902">Two-component regulatory system</keyword>
<dbReference type="Gene3D" id="3.30.565.10">
    <property type="entry name" value="Histidine kinase-like ATPase, C-terminal domain"/>
    <property type="match status" value="1"/>
</dbReference>
<dbReference type="CDD" id="cd00082">
    <property type="entry name" value="HisKA"/>
    <property type="match status" value="1"/>
</dbReference>
<dbReference type="InterPro" id="IPR003594">
    <property type="entry name" value="HATPase_dom"/>
</dbReference>
<feature type="signal peptide" evidence="12">
    <location>
        <begin position="1"/>
        <end position="24"/>
    </location>
</feature>
<proteinExistence type="predicted"/>
<dbReference type="GO" id="GO:0000155">
    <property type="term" value="F:phosphorelay sensor kinase activity"/>
    <property type="evidence" value="ECO:0007669"/>
    <property type="project" value="InterPro"/>
</dbReference>
<evidence type="ECO:0000256" key="6">
    <source>
        <dbReference type="ARBA" id="ARBA00022692"/>
    </source>
</evidence>
<evidence type="ECO:0000313" key="15">
    <source>
        <dbReference type="EMBL" id="PZP29892.1"/>
    </source>
</evidence>
<dbReference type="AlphaFoldDB" id="A0A2W5FG18"/>
<dbReference type="PROSITE" id="PS50109">
    <property type="entry name" value="HIS_KIN"/>
    <property type="match status" value="1"/>
</dbReference>
<gene>
    <name evidence="15" type="ORF">DI603_15845</name>
</gene>
<dbReference type="InterPro" id="IPR003661">
    <property type="entry name" value="HisK_dim/P_dom"/>
</dbReference>
<keyword evidence="6 11" id="KW-0812">Transmembrane</keyword>
<feature type="domain" description="HAMP" evidence="14">
    <location>
        <begin position="200"/>
        <end position="251"/>
    </location>
</feature>
<sequence>MRPGFTARLSLALVALLCAFGALVAMVGARAPATQQQETLQRLSAGLAAHIIEHWPGLSQPVDGTTGRRSLDAVLNMLMVVNPAIEVYLLTPEGRVQAYLGDPGAVRQHVVRLAPVRDFLSGAPLPLLGTDPRAPAGAPGKIFSAAPLQGGEGYLYVVLEGEASAQIAGRVGHQRMWRSAALMLGAALLATLVLGLLTLTQLTRPLRRLAQRMHAYRAGDDPPPAPPIADEVRSMASAFGHLTARIERQIDEQQRSQAAHRELVANVAHDLRTPLTALHGHLEALRRELTTAPVGSQGAQLHLRVALDQSDKVRRLSQQLFELASLQASNQIPQVERFRLDELVSDAVQKFAYVPGAPAVALADPSPGPVVLEGDLQLVERALTNLIDNALRHAPDAGSIRVSMQRAASEVQVFIEDRGPGLPDEIRRRLDAGQSLRDPPIPRPGGGIGGLGLAIAQRIAQLHGGSLSTRPAAHGGTLLCLALPLSA</sequence>